<accession>A0A6J6M4Y5</accession>
<dbReference type="AlphaFoldDB" id="A0A6J6M4Y5"/>
<protein>
    <submittedName>
        <fullName evidence="2">Unannotated protein</fullName>
    </submittedName>
</protein>
<sequence length="75" mass="7671">MIRPTFAPVGRSQGSPRWASIAASSESSNLPPPRAKNLIPLSGMGLCDALIITPRSAPSVATKCAIAGVGNTPTR</sequence>
<name>A0A6J6M4Y5_9ZZZZ</name>
<gene>
    <name evidence="2" type="ORF">UFOPK2312_00458</name>
    <name evidence="3" type="ORF">UFOPK2802_00129</name>
</gene>
<organism evidence="2">
    <name type="scientific">freshwater metagenome</name>
    <dbReference type="NCBI Taxonomy" id="449393"/>
    <lineage>
        <taxon>unclassified sequences</taxon>
        <taxon>metagenomes</taxon>
        <taxon>ecological metagenomes</taxon>
    </lineage>
</organism>
<dbReference type="EMBL" id="CAEZWY010000032">
    <property type="protein sequence ID" value="CAB4668962.1"/>
    <property type="molecule type" value="Genomic_DNA"/>
</dbReference>
<evidence type="ECO:0000313" key="2">
    <source>
        <dbReference type="EMBL" id="CAB4668962.1"/>
    </source>
</evidence>
<proteinExistence type="predicted"/>
<evidence type="ECO:0000313" key="3">
    <source>
        <dbReference type="EMBL" id="CAB4734910.1"/>
    </source>
</evidence>
<dbReference type="EMBL" id="CAEZYX010000007">
    <property type="protein sequence ID" value="CAB4734910.1"/>
    <property type="molecule type" value="Genomic_DNA"/>
</dbReference>
<reference evidence="2" key="1">
    <citation type="submission" date="2020-05" db="EMBL/GenBank/DDBJ databases">
        <authorList>
            <person name="Chiriac C."/>
            <person name="Salcher M."/>
            <person name="Ghai R."/>
            <person name="Kavagutti S V."/>
        </authorList>
    </citation>
    <scope>NUCLEOTIDE SEQUENCE</scope>
</reference>
<feature type="region of interest" description="Disordered" evidence="1">
    <location>
        <begin position="1"/>
        <end position="34"/>
    </location>
</feature>
<evidence type="ECO:0000256" key="1">
    <source>
        <dbReference type="SAM" id="MobiDB-lite"/>
    </source>
</evidence>